<dbReference type="Proteomes" id="UP000606786">
    <property type="component" value="Unassembled WGS sequence"/>
</dbReference>
<gene>
    <name evidence="2" type="ORF">CCAP1982_LOCUS4510</name>
</gene>
<evidence type="ECO:0000313" key="2">
    <source>
        <dbReference type="EMBL" id="CAD6995806.1"/>
    </source>
</evidence>
<evidence type="ECO:0000256" key="1">
    <source>
        <dbReference type="SAM" id="MobiDB-lite"/>
    </source>
</evidence>
<proteinExistence type="predicted"/>
<organism evidence="2 3">
    <name type="scientific">Ceratitis capitata</name>
    <name type="common">Mediterranean fruit fly</name>
    <name type="synonym">Tephritis capitata</name>
    <dbReference type="NCBI Taxonomy" id="7213"/>
    <lineage>
        <taxon>Eukaryota</taxon>
        <taxon>Metazoa</taxon>
        <taxon>Ecdysozoa</taxon>
        <taxon>Arthropoda</taxon>
        <taxon>Hexapoda</taxon>
        <taxon>Insecta</taxon>
        <taxon>Pterygota</taxon>
        <taxon>Neoptera</taxon>
        <taxon>Endopterygota</taxon>
        <taxon>Diptera</taxon>
        <taxon>Brachycera</taxon>
        <taxon>Muscomorpha</taxon>
        <taxon>Tephritoidea</taxon>
        <taxon>Tephritidae</taxon>
        <taxon>Ceratitis</taxon>
        <taxon>Ceratitis</taxon>
    </lineage>
</organism>
<sequence length="145" mass="16371">MFGNCDTNGQCADGQRLACMDQFTLPMYDPWQPSIDFMLWPPGSCDYGAHVGMCPNMQTQSDCCEEPKHIPRSPWPGLAVRHNGTINNLSYCRPYASLNGCVRSNVTSPENPLFNPSVEFRRKDLPSQTPIWKPNGPMQRFSEKL</sequence>
<dbReference type="AlphaFoldDB" id="A0A811UCL8"/>
<dbReference type="OrthoDB" id="7885914at2759"/>
<accession>A0A811UCL8</accession>
<reference evidence="2" key="1">
    <citation type="submission" date="2020-11" db="EMBL/GenBank/DDBJ databases">
        <authorList>
            <person name="Whitehead M."/>
        </authorList>
    </citation>
    <scope>NUCLEOTIDE SEQUENCE</scope>
    <source>
        <strain evidence="2">EGII</strain>
    </source>
</reference>
<evidence type="ECO:0000313" key="3">
    <source>
        <dbReference type="Proteomes" id="UP000606786"/>
    </source>
</evidence>
<protein>
    <submittedName>
        <fullName evidence="2">(Mediterranean fruit fly) hypothetical protein</fullName>
    </submittedName>
</protein>
<feature type="region of interest" description="Disordered" evidence="1">
    <location>
        <begin position="125"/>
        <end position="145"/>
    </location>
</feature>
<keyword evidence="3" id="KW-1185">Reference proteome</keyword>
<dbReference type="EMBL" id="CAJHJT010000001">
    <property type="protein sequence ID" value="CAD6995806.1"/>
    <property type="molecule type" value="Genomic_DNA"/>
</dbReference>
<comment type="caution">
    <text evidence="2">The sequence shown here is derived from an EMBL/GenBank/DDBJ whole genome shotgun (WGS) entry which is preliminary data.</text>
</comment>
<name>A0A811UCL8_CERCA</name>